<comment type="subunit">
    <text evidence="13">Interacts with LGALS1 and laminin.</text>
</comment>
<dbReference type="FunFam" id="3.10.250.10:FF:000004">
    <property type="entry name" value="Scavenger receptor cysteine-rich type 1 protein M130"/>
    <property type="match status" value="1"/>
</dbReference>
<dbReference type="Ensembl" id="ENSVKKT00000023679.1">
    <property type="protein sequence ID" value="ENSVKKP00000023106.1"/>
    <property type="gene ID" value="ENSVKKG00000015330.1"/>
</dbReference>
<feature type="domain" description="SRCR" evidence="17">
    <location>
        <begin position="228"/>
        <end position="328"/>
    </location>
</feature>
<feature type="chain" id="PRO_5034685046" description="Soluble scavenger receptor cysteine-rich domain-containing protein SSC5D" evidence="16">
    <location>
        <begin position="31"/>
        <end position="914"/>
    </location>
</feature>
<evidence type="ECO:0000259" key="17">
    <source>
        <dbReference type="PROSITE" id="PS50287"/>
    </source>
</evidence>
<dbReference type="InterPro" id="IPR036772">
    <property type="entry name" value="SRCR-like_dom_sf"/>
</dbReference>
<comment type="caution">
    <text evidence="15">Lacks conserved residue(s) required for the propagation of feature annotation.</text>
</comment>
<dbReference type="SMART" id="SM00202">
    <property type="entry name" value="SR"/>
    <property type="match status" value="7"/>
</dbReference>
<feature type="disulfide bond" evidence="15">
    <location>
        <begin position="193"/>
        <end position="203"/>
    </location>
</feature>
<feature type="disulfide bond" evidence="15">
    <location>
        <begin position="397"/>
        <end position="461"/>
    </location>
</feature>
<evidence type="ECO:0000256" key="16">
    <source>
        <dbReference type="SAM" id="SignalP"/>
    </source>
</evidence>
<feature type="disulfide bond" evidence="15">
    <location>
        <begin position="647"/>
        <end position="657"/>
    </location>
</feature>
<dbReference type="GO" id="GO:0004252">
    <property type="term" value="F:serine-type endopeptidase activity"/>
    <property type="evidence" value="ECO:0007669"/>
    <property type="project" value="TreeGrafter"/>
</dbReference>
<feature type="disulfide bond" evidence="15">
    <location>
        <begin position="410"/>
        <end position="471"/>
    </location>
</feature>
<reference evidence="18" key="1">
    <citation type="submission" date="2025-08" db="UniProtKB">
        <authorList>
            <consortium name="Ensembl"/>
        </authorList>
    </citation>
    <scope>IDENTIFICATION</scope>
</reference>
<feature type="domain" description="SRCR" evidence="17">
    <location>
        <begin position="136"/>
        <end position="223"/>
    </location>
</feature>
<feature type="disulfide bond" evidence="15">
    <location>
        <begin position="603"/>
        <end position="667"/>
    </location>
</feature>
<feature type="disulfide bond" evidence="15">
    <location>
        <begin position="718"/>
        <end position="728"/>
    </location>
</feature>
<keyword evidence="9 15" id="KW-1015">Disulfide bond</keyword>
<evidence type="ECO:0000256" key="13">
    <source>
        <dbReference type="ARBA" id="ARBA00064153"/>
    </source>
</evidence>
<dbReference type="AlphaFoldDB" id="A0A8D2LII5"/>
<keyword evidence="4" id="KW-0812">Transmembrane</keyword>
<feature type="disulfide bond" evidence="15">
    <location>
        <begin position="532"/>
        <end position="542"/>
    </location>
</feature>
<evidence type="ECO:0000256" key="4">
    <source>
        <dbReference type="ARBA" id="ARBA00022692"/>
    </source>
</evidence>
<sequence>PGSDSRRELARSLTILHVLLSSLSYDYIAALPNSDSSRHGAGRVEVCCKWGTVCDAGWHLRDDAHVACRELSCGNASKALGGAHFGQGSGPIWMEGVNCTGEEAFLRDCPQGPWGQHSCDHSQDASVECSGRNLWVRLVNGRSRCSGRIEVFHNQENAQVVCRELACGGALAAHQKAHFGIRKGPIWLPDVICEGTEAFLKQCPTNHQETHCYHNNAAGVVCSGNVSVRLASSSSRCAGRVEVFHNNEWGTICNTGWDLQDAQVVCQELGCGNVSRIVGAAKYGEGSGPIWLHSVNCTGGEAALSECAKGPQAQQSCSHSQDASVDCTGESCGEKNVSKLLKFTQIFGGNVYMLWGLQVAQWFKLLCCWAGLSLVNGRSRCSGRVEVLRSQQWGTACDDGWDMIIARVVCRQLGCGEALSAPGKAHFGRGHGPIWLVGVTCDGTEDDLNHCPVNTWSGHKCYHSEDAGVVCSELRLVNGSSRCAGQIEVLHDHQWGTICDSGWDLHDAHVVCRELNCGNALQAFGAAWFVNCTGSEATLSECPKTSWGEHRCDHRQDAGVECSGNLSQFHTLLYPTEIRLVNGSSPCSGRIEVFHDGQWGTVCDDSWDRKEAQVLCRQLGCGEVLSAPKDSYFGRGLGPIWLDDLNCTWLEDSISKCPRKPWGQHDCSHYQDAGIVCSGNELGLVVCRELGCGNASKALETPWFPERSSPIWLESVNCTGREASLRDCPKKLTSPFRVSGPTHVRLMDGPNRCSGRVEVFGDQQWEALCDLTWSLDNAQVLCRQLGCGIVSSNAVGVHFGKGHTWISKRCFSCWGTEDFLFDCVQSGVHPCSDENVAGVVCSGKQNAKTPRKVCTPLLWSHIGFPNRLREAAWAFKGACESNIHSAAVGELLRWPAQRGQWIHLVSRGLKLFPA</sequence>
<feature type="disulfide bond" evidence="15">
    <location>
        <begin position="441"/>
        <end position="451"/>
    </location>
</feature>
<keyword evidence="7" id="KW-1133">Transmembrane helix</keyword>
<evidence type="ECO:0000256" key="6">
    <source>
        <dbReference type="ARBA" id="ARBA00022737"/>
    </source>
</evidence>
<proteinExistence type="predicted"/>
<evidence type="ECO:0000256" key="12">
    <source>
        <dbReference type="ARBA" id="ARBA00058074"/>
    </source>
</evidence>
<organism evidence="18 19">
    <name type="scientific">Varanus komodoensis</name>
    <name type="common">Komodo dragon</name>
    <dbReference type="NCBI Taxonomy" id="61221"/>
    <lineage>
        <taxon>Eukaryota</taxon>
        <taxon>Metazoa</taxon>
        <taxon>Chordata</taxon>
        <taxon>Craniata</taxon>
        <taxon>Vertebrata</taxon>
        <taxon>Euteleostomi</taxon>
        <taxon>Lepidosauria</taxon>
        <taxon>Squamata</taxon>
        <taxon>Bifurcata</taxon>
        <taxon>Unidentata</taxon>
        <taxon>Episquamata</taxon>
        <taxon>Toxicofera</taxon>
        <taxon>Anguimorpha</taxon>
        <taxon>Paleoanguimorpha</taxon>
        <taxon>Varanoidea</taxon>
        <taxon>Varanidae</taxon>
        <taxon>Varanus</taxon>
    </lineage>
</organism>
<dbReference type="PANTHER" id="PTHR48071:SF15">
    <property type="entry name" value="SRCR DOMAIN-CONTAINING PROTEIN"/>
    <property type="match status" value="1"/>
</dbReference>
<feature type="disulfide bond" evidence="15">
    <location>
        <begin position="297"/>
        <end position="307"/>
    </location>
</feature>
<keyword evidence="3" id="KW-0964">Secreted</keyword>
<evidence type="ECO:0000313" key="18">
    <source>
        <dbReference type="Ensembl" id="ENSVKKP00000023106.1"/>
    </source>
</evidence>
<dbReference type="PROSITE" id="PS00420">
    <property type="entry name" value="SRCR_1"/>
    <property type="match status" value="2"/>
</dbReference>
<dbReference type="FunFam" id="3.10.250.10:FF:000007">
    <property type="entry name" value="Soluble scavenger receptor cysteine-rich domain-containing protein SSC5D"/>
    <property type="match status" value="3"/>
</dbReference>
<dbReference type="GO" id="GO:0005615">
    <property type="term" value="C:extracellular space"/>
    <property type="evidence" value="ECO:0007669"/>
    <property type="project" value="TreeGrafter"/>
</dbReference>
<dbReference type="InterPro" id="IPR001190">
    <property type="entry name" value="SRCR"/>
</dbReference>
<evidence type="ECO:0000256" key="1">
    <source>
        <dbReference type="ARBA" id="ARBA00004167"/>
    </source>
</evidence>
<keyword evidence="6" id="KW-0677">Repeat</keyword>
<dbReference type="FunFam" id="3.10.250.10:FF:000016">
    <property type="entry name" value="Scavenger receptor cysteine-rich protein type 12"/>
    <property type="match status" value="1"/>
</dbReference>
<name>A0A8D2LII5_VARKO</name>
<keyword evidence="10" id="KW-0675">Receptor</keyword>
<evidence type="ECO:0000256" key="9">
    <source>
        <dbReference type="ARBA" id="ARBA00023157"/>
    </source>
</evidence>
<evidence type="ECO:0000256" key="2">
    <source>
        <dbReference type="ARBA" id="ARBA00004613"/>
    </source>
</evidence>
<protein>
    <recommendedName>
        <fullName evidence="14">Soluble scavenger receptor cysteine-rich domain-containing protein SSC5D</fullName>
    </recommendedName>
</protein>
<feature type="domain" description="SRCR" evidence="17">
    <location>
        <begin position="685"/>
        <end position="729"/>
    </location>
</feature>
<dbReference type="Pfam" id="PF00530">
    <property type="entry name" value="SRCR"/>
    <property type="match status" value="8"/>
</dbReference>
<accession>A0A8D2LII5</accession>
<feature type="domain" description="SRCR" evidence="17">
    <location>
        <begin position="372"/>
        <end position="472"/>
    </location>
</feature>
<reference evidence="18" key="2">
    <citation type="submission" date="2025-09" db="UniProtKB">
        <authorList>
            <consortium name="Ensembl"/>
        </authorList>
    </citation>
    <scope>IDENTIFICATION</scope>
</reference>
<dbReference type="SUPFAM" id="SSF56487">
    <property type="entry name" value="SRCR-like"/>
    <property type="match status" value="8"/>
</dbReference>
<dbReference type="Gene3D" id="3.10.250.10">
    <property type="entry name" value="SRCR-like domain"/>
    <property type="match status" value="8"/>
</dbReference>
<dbReference type="PRINTS" id="PR00258">
    <property type="entry name" value="SPERACTRCPTR"/>
</dbReference>
<comment type="function">
    <text evidence="12">Binds to extracellular matrix proteins. Binds to pathogen-associated molecular patterns (PAMPs) present on the cell walls of Gram-positive and Gram-negative bacteria and fungi, behaving as a pattern recognition receptor (PRR). Induces bacterial and fungal aggregation and subsequent inhibition of PAMP-induced cytokine release. Does not possess intrinsic bactericidal activity. May play a role in the innate defense and homeostasis of certain epithelial surfaces.</text>
</comment>
<keyword evidence="11" id="KW-0325">Glycoprotein</keyword>
<evidence type="ECO:0000256" key="11">
    <source>
        <dbReference type="ARBA" id="ARBA00023180"/>
    </source>
</evidence>
<keyword evidence="8" id="KW-0472">Membrane</keyword>
<dbReference type="GO" id="GO:0031638">
    <property type="term" value="P:zymogen activation"/>
    <property type="evidence" value="ECO:0007669"/>
    <property type="project" value="TreeGrafter"/>
</dbReference>
<feature type="domain" description="SRCR" evidence="17">
    <location>
        <begin position="578"/>
        <end position="678"/>
    </location>
</feature>
<evidence type="ECO:0000256" key="15">
    <source>
        <dbReference type="PROSITE-ProRule" id="PRU00196"/>
    </source>
</evidence>
<feature type="disulfide bond" evidence="15">
    <location>
        <begin position="253"/>
        <end position="317"/>
    </location>
</feature>
<feature type="disulfide bond" evidence="15">
    <location>
        <begin position="68"/>
        <end position="129"/>
    </location>
</feature>
<feature type="domain" description="SRCR" evidence="17">
    <location>
        <begin position="29"/>
        <end position="130"/>
    </location>
</feature>
<dbReference type="Proteomes" id="UP000694545">
    <property type="component" value="Unplaced"/>
</dbReference>
<evidence type="ECO:0000256" key="8">
    <source>
        <dbReference type="ARBA" id="ARBA00023136"/>
    </source>
</evidence>
<evidence type="ECO:0000256" key="10">
    <source>
        <dbReference type="ARBA" id="ARBA00023170"/>
    </source>
</evidence>
<evidence type="ECO:0000256" key="5">
    <source>
        <dbReference type="ARBA" id="ARBA00022729"/>
    </source>
</evidence>
<comment type="subcellular location">
    <subcellularLocation>
        <location evidence="1">Membrane</location>
        <topology evidence="1">Single-pass membrane protein</topology>
    </subcellularLocation>
    <subcellularLocation>
        <location evidence="2">Secreted</location>
    </subcellularLocation>
</comment>
<keyword evidence="5 16" id="KW-0732">Signal</keyword>
<evidence type="ECO:0000313" key="19">
    <source>
        <dbReference type="Proteomes" id="UP000694545"/>
    </source>
</evidence>
<evidence type="ECO:0000256" key="14">
    <source>
        <dbReference type="ARBA" id="ARBA00069168"/>
    </source>
</evidence>
<feature type="signal peptide" evidence="16">
    <location>
        <begin position="1"/>
        <end position="30"/>
    </location>
</feature>
<feature type="domain" description="SRCR" evidence="17">
    <location>
        <begin position="474"/>
        <end position="563"/>
    </location>
</feature>
<feature type="disulfide bond" evidence="15">
    <location>
        <begin position="813"/>
        <end position="823"/>
    </location>
</feature>
<evidence type="ECO:0000256" key="7">
    <source>
        <dbReference type="ARBA" id="ARBA00022989"/>
    </source>
</evidence>
<feature type="domain" description="SRCR" evidence="17">
    <location>
        <begin position="744"/>
        <end position="842"/>
    </location>
</feature>
<dbReference type="FunFam" id="3.10.250.10:FF:000009">
    <property type="entry name" value="WC1"/>
    <property type="match status" value="2"/>
</dbReference>
<keyword evidence="19" id="KW-1185">Reference proteome</keyword>
<feature type="disulfide bond" evidence="15">
    <location>
        <begin position="616"/>
        <end position="677"/>
    </location>
</feature>
<dbReference type="OMA" id="YRREAQF"/>
<feature type="disulfide bond" evidence="15">
    <location>
        <begin position="99"/>
        <end position="109"/>
    </location>
</feature>
<dbReference type="PROSITE" id="PS50287">
    <property type="entry name" value="SRCR_2"/>
    <property type="match status" value="8"/>
</dbReference>
<dbReference type="PANTHER" id="PTHR48071">
    <property type="entry name" value="SRCR DOMAIN-CONTAINING PROTEIN"/>
    <property type="match status" value="1"/>
</dbReference>
<feature type="disulfide bond" evidence="15">
    <location>
        <begin position="266"/>
        <end position="327"/>
    </location>
</feature>
<evidence type="ECO:0000256" key="3">
    <source>
        <dbReference type="ARBA" id="ARBA00022525"/>
    </source>
</evidence>
<dbReference type="GO" id="GO:0005886">
    <property type="term" value="C:plasma membrane"/>
    <property type="evidence" value="ECO:0007669"/>
    <property type="project" value="TreeGrafter"/>
</dbReference>